<dbReference type="EMBL" id="CABVGZ010000152">
    <property type="protein sequence ID" value="VVN48045.1"/>
    <property type="molecule type" value="Genomic_DNA"/>
</dbReference>
<evidence type="ECO:0000256" key="1">
    <source>
        <dbReference type="SAM" id="MobiDB-lite"/>
    </source>
</evidence>
<dbReference type="Proteomes" id="UP000326241">
    <property type="component" value="Unassembled WGS sequence"/>
</dbReference>
<feature type="region of interest" description="Disordered" evidence="1">
    <location>
        <begin position="1"/>
        <end position="88"/>
    </location>
</feature>
<evidence type="ECO:0000313" key="2">
    <source>
        <dbReference type="EMBL" id="VVN48045.1"/>
    </source>
</evidence>
<name>A0A5E6Y4R2_PSEFL</name>
<evidence type="ECO:0000313" key="3">
    <source>
        <dbReference type="Proteomes" id="UP000326241"/>
    </source>
</evidence>
<reference evidence="2 3" key="1">
    <citation type="submission" date="2019-09" db="EMBL/GenBank/DDBJ databases">
        <authorList>
            <person name="Chandra G."/>
            <person name="Truman W A."/>
        </authorList>
    </citation>
    <scope>NUCLEOTIDE SEQUENCE [LARGE SCALE GENOMIC DNA]</scope>
    <source>
        <strain evidence="2">PS624</strain>
    </source>
</reference>
<accession>A0A5E6Y4R2</accession>
<feature type="region of interest" description="Disordered" evidence="1">
    <location>
        <begin position="125"/>
        <end position="167"/>
    </location>
</feature>
<feature type="compositionally biased region" description="Polar residues" evidence="1">
    <location>
        <begin position="62"/>
        <end position="71"/>
    </location>
</feature>
<gene>
    <name evidence="2" type="ORF">PS624_05995</name>
</gene>
<organism evidence="2 3">
    <name type="scientific">Pseudomonas fluorescens</name>
    <dbReference type="NCBI Taxonomy" id="294"/>
    <lineage>
        <taxon>Bacteria</taxon>
        <taxon>Pseudomonadati</taxon>
        <taxon>Pseudomonadota</taxon>
        <taxon>Gammaproteobacteria</taxon>
        <taxon>Pseudomonadales</taxon>
        <taxon>Pseudomonadaceae</taxon>
        <taxon>Pseudomonas</taxon>
    </lineage>
</organism>
<proteinExistence type="predicted"/>
<protein>
    <submittedName>
        <fullName evidence="2">Uncharacterized protein</fullName>
    </submittedName>
</protein>
<dbReference type="AlphaFoldDB" id="A0A5E6Y4R2"/>
<sequence length="167" mass="18164">MYPVFTHPSPLPQGGEGEGSRSPCFSKLEFDSGLSGRRISNGHPGQSPFPQRTRGKGADLHASQNPSSTQDFHVGVSPTATPVSPLFPCGRGGREQISMLLKIRVRLRTFTSAYLQHPTRSVPSFPADEWEGSRSPCFSKSEFDSGLSRRRISNIQRGQSPLPLGEG</sequence>